<proteinExistence type="predicted"/>
<comment type="caution">
    <text evidence="1">The sequence shown here is derived from an EMBL/GenBank/DDBJ whole genome shotgun (WGS) entry which is preliminary data.</text>
</comment>
<gene>
    <name evidence="1" type="ORF">C1S79_04625</name>
</gene>
<protein>
    <submittedName>
        <fullName evidence="1">Uncharacterized protein</fullName>
    </submittedName>
</protein>
<dbReference type="Proteomes" id="UP000309984">
    <property type="component" value="Unassembled WGS sequence"/>
</dbReference>
<reference evidence="1 2" key="1">
    <citation type="submission" date="2018-01" db="EMBL/GenBank/DDBJ databases">
        <title>Comparative genomics of Mycobacterium mucogenicum and Mycobacterium neoaurum clade members emphasizing tRNA and non-coding RNA.</title>
        <authorList>
            <person name="Behra P.R.K."/>
            <person name="Pettersson B.M.F."/>
            <person name="Das S."/>
            <person name="Dasgupta S."/>
            <person name="Kirsebom L.A."/>
        </authorList>
    </citation>
    <scope>NUCLEOTIDE SEQUENCE [LARGE SCALE GENOMIC DNA]</scope>
    <source>
        <strain evidence="1 2">DSM 45104</strain>
    </source>
</reference>
<evidence type="ECO:0000313" key="2">
    <source>
        <dbReference type="Proteomes" id="UP000309984"/>
    </source>
</evidence>
<keyword evidence="2" id="KW-1185">Reference proteome</keyword>
<accession>A0A7I7ZRC8</accession>
<dbReference type="RefSeq" id="WP_138248111.1">
    <property type="nucleotide sequence ID" value="NZ_AP022616.1"/>
</dbReference>
<name>A0A7I7ZRC8_9MYCO</name>
<organism evidence="1 2">
    <name type="scientific">Mycolicibacterium phocaicum</name>
    <dbReference type="NCBI Taxonomy" id="319706"/>
    <lineage>
        <taxon>Bacteria</taxon>
        <taxon>Bacillati</taxon>
        <taxon>Actinomycetota</taxon>
        <taxon>Actinomycetes</taxon>
        <taxon>Mycobacteriales</taxon>
        <taxon>Mycobacteriaceae</taxon>
        <taxon>Mycolicibacterium</taxon>
    </lineage>
</organism>
<dbReference type="AlphaFoldDB" id="A0A7I7ZRC8"/>
<dbReference type="EMBL" id="POTM01000013">
    <property type="protein sequence ID" value="TLH73674.1"/>
    <property type="molecule type" value="Genomic_DNA"/>
</dbReference>
<sequence>MDLVEVADQAAAMADLDAQARGRADAELKWGDSEYVIAMAVLETRTPLPDDVLAEVRAGIPRWYPPSESTRQLMLDAVSRQEYANAR</sequence>
<evidence type="ECO:0000313" key="1">
    <source>
        <dbReference type="EMBL" id="TLH73674.1"/>
    </source>
</evidence>